<evidence type="ECO:0000256" key="8">
    <source>
        <dbReference type="ARBA" id="ARBA00030592"/>
    </source>
</evidence>
<dbReference type="PANTHER" id="PTHR11136">
    <property type="entry name" value="FOLYLPOLYGLUTAMATE SYNTHASE-RELATED"/>
    <property type="match status" value="1"/>
</dbReference>
<dbReference type="InterPro" id="IPR036565">
    <property type="entry name" value="Mur-like_cat_sf"/>
</dbReference>
<dbReference type="Proteomes" id="UP000054709">
    <property type="component" value="Unassembled WGS sequence"/>
</dbReference>
<comment type="similarity">
    <text evidence="1">Belongs to the folylpolyglutamate synthase family.</text>
</comment>
<accession>A0A0W1AR12</accession>
<evidence type="ECO:0000256" key="9">
    <source>
        <dbReference type="ARBA" id="ARBA00047493"/>
    </source>
</evidence>
<gene>
    <name evidence="12" type="ORF">UQ64_01170</name>
</gene>
<keyword evidence="3" id="KW-0436">Ligase</keyword>
<dbReference type="InterPro" id="IPR001645">
    <property type="entry name" value="Folylpolyglutamate_synth"/>
</dbReference>
<dbReference type="PANTHER" id="PTHR11136:SF0">
    <property type="entry name" value="DIHYDROFOLATE SYNTHETASE-RELATED"/>
    <property type="match status" value="1"/>
</dbReference>
<comment type="caution">
    <text evidence="12">The sequence shown here is derived from an EMBL/GenBank/DDBJ whole genome shotgun (WGS) entry which is preliminary data.</text>
</comment>
<dbReference type="SUPFAM" id="SSF53244">
    <property type="entry name" value="MurD-like peptide ligases, peptide-binding domain"/>
    <property type="match status" value="1"/>
</dbReference>
<dbReference type="OrthoDB" id="9809356at2"/>
<evidence type="ECO:0000256" key="2">
    <source>
        <dbReference type="ARBA" id="ARBA00013025"/>
    </source>
</evidence>
<dbReference type="EC" id="6.3.2.17" evidence="2"/>
<keyword evidence="6" id="KW-0067">ATP-binding</keyword>
<evidence type="ECO:0000259" key="11">
    <source>
        <dbReference type="Pfam" id="PF08245"/>
    </source>
</evidence>
<dbReference type="NCBIfam" id="TIGR01499">
    <property type="entry name" value="folC"/>
    <property type="match status" value="1"/>
</dbReference>
<feature type="domain" description="Mur ligase C-terminal" evidence="10">
    <location>
        <begin position="309"/>
        <end position="429"/>
    </location>
</feature>
<keyword evidence="4" id="KW-0479">Metal-binding</keyword>
<dbReference type="Gene3D" id="3.40.1190.10">
    <property type="entry name" value="Mur-like, catalytic domain"/>
    <property type="match status" value="1"/>
</dbReference>
<dbReference type="GO" id="GO:0005737">
    <property type="term" value="C:cytoplasm"/>
    <property type="evidence" value="ECO:0007669"/>
    <property type="project" value="TreeGrafter"/>
</dbReference>
<proteinExistence type="inferred from homology"/>
<dbReference type="Pfam" id="PF02875">
    <property type="entry name" value="Mur_ligase_C"/>
    <property type="match status" value="1"/>
</dbReference>
<organism evidence="12 13">
    <name type="scientific">Paenibacillus etheri</name>
    <dbReference type="NCBI Taxonomy" id="1306852"/>
    <lineage>
        <taxon>Bacteria</taxon>
        <taxon>Bacillati</taxon>
        <taxon>Bacillota</taxon>
        <taxon>Bacilli</taxon>
        <taxon>Bacillales</taxon>
        <taxon>Paenibacillaceae</taxon>
        <taxon>Paenibacillus</taxon>
    </lineage>
</organism>
<evidence type="ECO:0000313" key="13">
    <source>
        <dbReference type="Proteomes" id="UP000054709"/>
    </source>
</evidence>
<dbReference type="RefSeq" id="WP_060626536.1">
    <property type="nucleotide sequence ID" value="NZ_LCZJ02000043.1"/>
</dbReference>
<sequence>MEFTSQSQVEDMIYSSYLRAINSITETMDEQVRRPKLTRALLDLIGSPDRGQQYILVTGSKGKGSTSRFISSLLSHLGYKVGLFTSPHLVDFNERIRIDGRAISTDDFVRLGNVVREGFQTIEDQLAADEYQGPVGVGLAIATLYFKENHTDFNVIECGRGGRFDDTNVLKNDWAVITPIMEEHVANLGPDLNSITLHKLGIVKNKATNVYISKQKSSVLATIKANLTSNSVEYYEEQFWADSITITPVGTTFDVQTNQAVYPSLTIPLLGQFQALNAATAVALCEDITGGPLDKELVLHCFAKLQWPGRCEVICHDPLTIIDGAIHKESARYLAELIQLVNPDRSRAVTSIIGVPKDKDYPGVIEVMSTVSDQLIVTRPDISHLSFPTDALHVAKRFIEKSYEFPYLKDALTHHIKARSSSDIIVIVGTQTFIGNAKRLFGQSLLDIGL</sequence>
<evidence type="ECO:0000256" key="7">
    <source>
        <dbReference type="ARBA" id="ARBA00022842"/>
    </source>
</evidence>
<dbReference type="GO" id="GO:0005524">
    <property type="term" value="F:ATP binding"/>
    <property type="evidence" value="ECO:0007669"/>
    <property type="project" value="UniProtKB-KW"/>
</dbReference>
<dbReference type="SUPFAM" id="SSF53623">
    <property type="entry name" value="MurD-like peptide ligases, catalytic domain"/>
    <property type="match status" value="1"/>
</dbReference>
<dbReference type="GO" id="GO:0046872">
    <property type="term" value="F:metal ion binding"/>
    <property type="evidence" value="ECO:0007669"/>
    <property type="project" value="UniProtKB-KW"/>
</dbReference>
<dbReference type="GO" id="GO:0004326">
    <property type="term" value="F:tetrahydrofolylpolyglutamate synthase activity"/>
    <property type="evidence" value="ECO:0007669"/>
    <property type="project" value="UniProtKB-EC"/>
</dbReference>
<keyword evidence="13" id="KW-1185">Reference proteome</keyword>
<evidence type="ECO:0000256" key="4">
    <source>
        <dbReference type="ARBA" id="ARBA00022723"/>
    </source>
</evidence>
<dbReference type="Pfam" id="PF08245">
    <property type="entry name" value="Mur_ligase_M"/>
    <property type="match status" value="1"/>
</dbReference>
<keyword evidence="5" id="KW-0547">Nucleotide-binding</keyword>
<evidence type="ECO:0000256" key="5">
    <source>
        <dbReference type="ARBA" id="ARBA00022741"/>
    </source>
</evidence>
<feature type="domain" description="Mur ligase central" evidence="11">
    <location>
        <begin position="57"/>
        <end position="284"/>
    </location>
</feature>
<protein>
    <recommendedName>
        <fullName evidence="2">tetrahydrofolate synthase</fullName>
        <ecNumber evidence="2">6.3.2.17</ecNumber>
    </recommendedName>
    <alternativeName>
        <fullName evidence="8">Tetrahydrofolylpolyglutamate synthase</fullName>
    </alternativeName>
</protein>
<evidence type="ECO:0000259" key="10">
    <source>
        <dbReference type="Pfam" id="PF02875"/>
    </source>
</evidence>
<evidence type="ECO:0000256" key="3">
    <source>
        <dbReference type="ARBA" id="ARBA00022598"/>
    </source>
</evidence>
<dbReference type="InterPro" id="IPR013221">
    <property type="entry name" value="Mur_ligase_cen"/>
</dbReference>
<reference evidence="12 13" key="1">
    <citation type="journal article" date="2015" name="Int. Biodeterior. Biodegradation">
        <title>Physiological and genetic screening methods for the isolation of methyl tert-butyl ether-degrading bacteria for bioremediation purposes.</title>
        <authorList>
            <person name="Guisado I.M."/>
            <person name="Purswani J."/>
            <person name="Gonzalez Lopez J."/>
            <person name="Pozo C."/>
        </authorList>
    </citation>
    <scope>NUCLEOTIDE SEQUENCE [LARGE SCALE GENOMIC DNA]</scope>
    <source>
        <strain evidence="12 13">SH7</strain>
    </source>
</reference>
<evidence type="ECO:0000256" key="6">
    <source>
        <dbReference type="ARBA" id="ARBA00022840"/>
    </source>
</evidence>
<dbReference type="InterPro" id="IPR036615">
    <property type="entry name" value="Mur_ligase_C_dom_sf"/>
</dbReference>
<dbReference type="InterPro" id="IPR004101">
    <property type="entry name" value="Mur_ligase_C"/>
</dbReference>
<dbReference type="GO" id="GO:0008841">
    <property type="term" value="F:dihydrofolate synthase activity"/>
    <property type="evidence" value="ECO:0007669"/>
    <property type="project" value="TreeGrafter"/>
</dbReference>
<comment type="catalytic activity">
    <reaction evidence="9">
        <text>(6S)-5,6,7,8-tetrahydrofolyl-(gamma-L-Glu)(n) + L-glutamate + ATP = (6S)-5,6,7,8-tetrahydrofolyl-(gamma-L-Glu)(n+1) + ADP + phosphate + H(+)</text>
        <dbReference type="Rhea" id="RHEA:10580"/>
        <dbReference type="Rhea" id="RHEA-COMP:14738"/>
        <dbReference type="Rhea" id="RHEA-COMP:14740"/>
        <dbReference type="ChEBI" id="CHEBI:15378"/>
        <dbReference type="ChEBI" id="CHEBI:29985"/>
        <dbReference type="ChEBI" id="CHEBI:30616"/>
        <dbReference type="ChEBI" id="CHEBI:43474"/>
        <dbReference type="ChEBI" id="CHEBI:141005"/>
        <dbReference type="ChEBI" id="CHEBI:456216"/>
        <dbReference type="EC" id="6.3.2.17"/>
    </reaction>
</comment>
<evidence type="ECO:0000313" key="12">
    <source>
        <dbReference type="EMBL" id="KTD83698.1"/>
    </source>
</evidence>
<dbReference type="Gene3D" id="3.90.190.20">
    <property type="entry name" value="Mur ligase, C-terminal domain"/>
    <property type="match status" value="1"/>
</dbReference>
<keyword evidence="7" id="KW-0460">Magnesium</keyword>
<dbReference type="EMBL" id="LCZJ02000043">
    <property type="protein sequence ID" value="KTD83698.1"/>
    <property type="molecule type" value="Genomic_DNA"/>
</dbReference>
<name>A0A0W1AR12_9BACL</name>
<dbReference type="AlphaFoldDB" id="A0A0W1AR12"/>
<evidence type="ECO:0000256" key="1">
    <source>
        <dbReference type="ARBA" id="ARBA00008276"/>
    </source>
</evidence>